<sequence length="255" mass="27661">MCLIVFDWQPQAATKLRLAANRDEFHARPSEALHRWPDSDLTGGRDLVGGGTWLAATPTRVAALTNVREGRSPPPATAPSRGQLVRQALEVDDLATWLDTLASGGAKAYAGFNLLVMSEMRLWTLHHSRHDTRRQLVSPGLHGLSNASLDTPWPKVVQARNALRQALTTPDWRVGMRSALADTRQAPPAELPHTGVGRDLERVLSSAFIVGQDYGTRATTLVTVSATATTLEEQRFAANGIPAGDVTRLTTPPTR</sequence>
<dbReference type="PANTHER" id="PTHR17985">
    <property type="entry name" value="SER/THR-RICH PROTEIN T10 IN DGCR REGION"/>
    <property type="match status" value="1"/>
</dbReference>
<reference evidence="1" key="2">
    <citation type="submission" date="2017-11" db="EMBL/GenBank/DDBJ databases">
        <authorList>
            <person name="Das S.K."/>
        </authorList>
    </citation>
    <scope>NUCLEOTIDE SEQUENCE</scope>
    <source>
        <strain evidence="1">S4-41</strain>
    </source>
</reference>
<dbReference type="Proteomes" id="UP001162135">
    <property type="component" value="Unassembled WGS sequence"/>
</dbReference>
<organism evidence="1 2">
    <name type="scientific">Salinicola acroporae</name>
    <dbReference type="NCBI Taxonomy" id="1541440"/>
    <lineage>
        <taxon>Bacteria</taxon>
        <taxon>Pseudomonadati</taxon>
        <taxon>Pseudomonadota</taxon>
        <taxon>Gammaproteobacteria</taxon>
        <taxon>Oceanospirillales</taxon>
        <taxon>Halomonadaceae</taxon>
        <taxon>Salinicola</taxon>
    </lineage>
</organism>
<keyword evidence="2" id="KW-1185">Reference proteome</keyword>
<accession>A0ABT6I3W1</accession>
<dbReference type="PANTHER" id="PTHR17985:SF8">
    <property type="entry name" value="TRANSPORT AND GOLGI ORGANIZATION PROTEIN 2 HOMOLOG"/>
    <property type="match status" value="1"/>
</dbReference>
<comment type="caution">
    <text evidence="1">The sequence shown here is derived from an EMBL/GenBank/DDBJ whole genome shotgun (WGS) entry which is preliminary data.</text>
</comment>
<protein>
    <recommendedName>
        <fullName evidence="3">NRDE family protein</fullName>
    </recommendedName>
</protein>
<evidence type="ECO:0000313" key="1">
    <source>
        <dbReference type="EMBL" id="MDH4572365.1"/>
    </source>
</evidence>
<dbReference type="EMBL" id="PGFS01000001">
    <property type="protein sequence ID" value="MDH4572365.1"/>
    <property type="molecule type" value="Genomic_DNA"/>
</dbReference>
<evidence type="ECO:0000313" key="2">
    <source>
        <dbReference type="Proteomes" id="UP001162135"/>
    </source>
</evidence>
<dbReference type="RefSeq" id="WP_110716821.1">
    <property type="nucleotide sequence ID" value="NZ_PGFS01000001.1"/>
</dbReference>
<dbReference type="Pfam" id="PF05742">
    <property type="entry name" value="TANGO2"/>
    <property type="match status" value="1"/>
</dbReference>
<name>A0ABT6I3W1_9GAMM</name>
<evidence type="ECO:0008006" key="3">
    <source>
        <dbReference type="Google" id="ProtNLM"/>
    </source>
</evidence>
<proteinExistence type="predicted"/>
<reference evidence="1" key="1">
    <citation type="journal article" date="2015" name="Antonie Van Leeuwenhoek">
        <title>Comparative 16S rRNA signatures and multilocus sequence analysis for the genus Salinicola and description of Salinicola acroporae sp. nov., isolated from coral Acropora digitifera.</title>
        <authorList>
            <person name="Lepcha R.T."/>
            <person name="Poddar A."/>
            <person name="Schumann P."/>
            <person name="Das S.K."/>
        </authorList>
    </citation>
    <scope>NUCLEOTIDE SEQUENCE</scope>
    <source>
        <strain evidence="1">S4-41</strain>
    </source>
</reference>
<dbReference type="InterPro" id="IPR008551">
    <property type="entry name" value="TANGO2"/>
</dbReference>
<gene>
    <name evidence="1" type="ORF">CUR86_07745</name>
</gene>